<dbReference type="SUPFAM" id="SSF51412">
    <property type="entry name" value="Inosine monophosphate dehydrogenase (IMPDH)"/>
    <property type="match status" value="1"/>
</dbReference>
<dbReference type="Proteomes" id="UP000019804">
    <property type="component" value="Unassembled WGS sequence"/>
</dbReference>
<dbReference type="AlphaFoldDB" id="A0A017S9H7"/>
<dbReference type="InterPro" id="IPR013785">
    <property type="entry name" value="Aldolase_TIM"/>
</dbReference>
<keyword evidence="5" id="KW-1185">Reference proteome</keyword>
<dbReference type="OrthoDB" id="2349068at2759"/>
<dbReference type="InterPro" id="IPR004136">
    <property type="entry name" value="NMO"/>
</dbReference>
<dbReference type="RefSeq" id="XP_040636982.1">
    <property type="nucleotide sequence ID" value="XM_040784646.1"/>
</dbReference>
<protein>
    <submittedName>
        <fullName evidence="4">Putative oxidoreductase</fullName>
    </submittedName>
</protein>
<dbReference type="GO" id="GO:0018580">
    <property type="term" value="F:nitronate monooxygenase activity"/>
    <property type="evidence" value="ECO:0007669"/>
    <property type="project" value="InterPro"/>
</dbReference>
<evidence type="ECO:0000256" key="3">
    <source>
        <dbReference type="ARBA" id="ARBA00023002"/>
    </source>
</evidence>
<dbReference type="Gene3D" id="3.20.20.70">
    <property type="entry name" value="Aldolase class I"/>
    <property type="match status" value="1"/>
</dbReference>
<dbReference type="EMBL" id="KK088432">
    <property type="protein sequence ID" value="EYE93294.1"/>
    <property type="molecule type" value="Genomic_DNA"/>
</dbReference>
<evidence type="ECO:0000313" key="4">
    <source>
        <dbReference type="EMBL" id="EYE93294.1"/>
    </source>
</evidence>
<dbReference type="PANTHER" id="PTHR32332">
    <property type="entry name" value="2-NITROPROPANE DIOXYGENASE"/>
    <property type="match status" value="1"/>
</dbReference>
<keyword evidence="1" id="KW-0285">Flavoprotein</keyword>
<keyword evidence="3" id="KW-0560">Oxidoreductase</keyword>
<reference evidence="5" key="1">
    <citation type="journal article" date="2014" name="Nat. Commun.">
        <title>Genomic adaptations of the halophilic Dead Sea filamentous fungus Eurotium rubrum.</title>
        <authorList>
            <person name="Kis-Papo T."/>
            <person name="Weig A.R."/>
            <person name="Riley R."/>
            <person name="Persoh D."/>
            <person name="Salamov A."/>
            <person name="Sun H."/>
            <person name="Lipzen A."/>
            <person name="Wasser S.P."/>
            <person name="Rambold G."/>
            <person name="Grigoriev I.V."/>
            <person name="Nevo E."/>
        </authorList>
    </citation>
    <scope>NUCLEOTIDE SEQUENCE [LARGE SCALE GENOMIC DNA]</scope>
    <source>
        <strain evidence="5">CBS 135680</strain>
    </source>
</reference>
<proteinExistence type="predicted"/>
<dbReference type="GeneID" id="63699770"/>
<dbReference type="CDD" id="cd04730">
    <property type="entry name" value="NPD_like"/>
    <property type="match status" value="1"/>
</dbReference>
<dbReference type="HOGENOM" id="CLU_038732_9_0_1"/>
<evidence type="ECO:0000313" key="5">
    <source>
        <dbReference type="Proteomes" id="UP000019804"/>
    </source>
</evidence>
<dbReference type="PANTHER" id="PTHR32332:SF34">
    <property type="entry name" value="2-NITROPROPANE DIOXYGENASE FAMILY, PUTATIVE-RELATED"/>
    <property type="match status" value="1"/>
</dbReference>
<dbReference type="Pfam" id="PF03060">
    <property type="entry name" value="NMO"/>
    <property type="match status" value="1"/>
</dbReference>
<sequence length="361" mass="38566">MTASNPVLQSTYPWTKAPLIASAPMLNIALPPLAISVSEARGLGFLAGGFDVSNLESNLEETTRLVRESKNAETRDFHAETGILPVGVGFINWGADLEIAVASIGRYKPCAVWFFAPRSQPDDLRAWVERVRTATNGRTKIWVQVGTVMEAVDVVKALRPDVLVVQGSDAGGHGLARSASVVTLVPEVRDALHVNHAPKDALPVILAAGGIVDGRGMAASLALGSSGVIMGTRFLASSEATVARGYQAEVLRVSDGGRNTVRSTVYDRVRGIGGWPDRYDGRGVVNESYVDAVEKGMDDEENRRLYQEEMKKGDDGWGPAGRMTTYAGTGVGLIKEALPVATILERVRCEANDIIKNLAGI</sequence>
<accession>A0A017S9H7</accession>
<name>A0A017S9H7_ASPRC</name>
<evidence type="ECO:0000256" key="1">
    <source>
        <dbReference type="ARBA" id="ARBA00022630"/>
    </source>
</evidence>
<keyword evidence="2" id="KW-0288">FMN</keyword>
<evidence type="ECO:0000256" key="2">
    <source>
        <dbReference type="ARBA" id="ARBA00022643"/>
    </source>
</evidence>
<organism evidence="4 5">
    <name type="scientific">Aspergillus ruber (strain CBS 135680)</name>
    <dbReference type="NCBI Taxonomy" id="1388766"/>
    <lineage>
        <taxon>Eukaryota</taxon>
        <taxon>Fungi</taxon>
        <taxon>Dikarya</taxon>
        <taxon>Ascomycota</taxon>
        <taxon>Pezizomycotina</taxon>
        <taxon>Eurotiomycetes</taxon>
        <taxon>Eurotiomycetidae</taxon>
        <taxon>Eurotiales</taxon>
        <taxon>Aspergillaceae</taxon>
        <taxon>Aspergillus</taxon>
        <taxon>Aspergillus subgen. Aspergillus</taxon>
    </lineage>
</organism>
<dbReference type="STRING" id="1388766.A0A017S9H7"/>
<gene>
    <name evidence="4" type="ORF">EURHEDRAFT_460404</name>
</gene>